<dbReference type="FunFam" id="3.30.430.20:FF:000003">
    <property type="entry name" value="Cysteine-rich RLK (RECEPTOR-like protein kinase) 10"/>
    <property type="match status" value="1"/>
</dbReference>
<evidence type="ECO:0000256" key="1">
    <source>
        <dbReference type="ARBA" id="ARBA00022729"/>
    </source>
</evidence>
<evidence type="ECO:0000313" key="7">
    <source>
        <dbReference type="EnsemblPlants" id="KEH43968"/>
    </source>
</evidence>
<protein>
    <submittedName>
        <fullName evidence="6">Putative Gnk2-like domain-containing protein</fullName>
    </submittedName>
    <submittedName>
        <fullName evidence="5">Salt stress response/antifungal domain protein</fullName>
    </submittedName>
</protein>
<dbReference type="Gene3D" id="3.30.430.20">
    <property type="entry name" value="Gnk2 domain, C-X8-C-X2-C motif"/>
    <property type="match status" value="2"/>
</dbReference>
<evidence type="ECO:0000313" key="5">
    <source>
        <dbReference type="EMBL" id="KEH43968.1"/>
    </source>
</evidence>
<feature type="domain" description="Gnk2-homologous" evidence="4">
    <location>
        <begin position="161"/>
        <end position="277"/>
    </location>
</feature>
<keyword evidence="2" id="KW-0677">Repeat</keyword>
<accession>A0A072VRC6</accession>
<dbReference type="HOGENOM" id="CLU_000288_35_0_1"/>
<dbReference type="AlphaFoldDB" id="A0A072VRC6"/>
<dbReference type="Gramene" id="rna6260">
    <property type="protein sequence ID" value="RHN82134.1"/>
    <property type="gene ID" value="gene6260"/>
</dbReference>
<evidence type="ECO:0000313" key="6">
    <source>
        <dbReference type="EMBL" id="RHN82134.1"/>
    </source>
</evidence>
<name>A0A072VRC6_MEDTR</name>
<keyword evidence="8" id="KW-1185">Reference proteome</keyword>
<evidence type="ECO:0000256" key="3">
    <source>
        <dbReference type="SAM" id="MobiDB-lite"/>
    </source>
</evidence>
<dbReference type="OrthoDB" id="1909574at2759"/>
<dbReference type="EMBL" id="PSQE01000001">
    <property type="protein sequence ID" value="RHN82134.1"/>
    <property type="molecule type" value="Genomic_DNA"/>
</dbReference>
<dbReference type="CDD" id="cd23509">
    <property type="entry name" value="Gnk2-like"/>
    <property type="match status" value="2"/>
</dbReference>
<reference evidence="5 8" key="2">
    <citation type="journal article" date="2014" name="BMC Genomics">
        <title>An improved genome release (version Mt4.0) for the model legume Medicago truncatula.</title>
        <authorList>
            <person name="Tang H."/>
            <person name="Krishnakumar V."/>
            <person name="Bidwell S."/>
            <person name="Rosen B."/>
            <person name="Chan A."/>
            <person name="Zhou S."/>
            <person name="Gentzbittel L."/>
            <person name="Childs K.L."/>
            <person name="Yandell M."/>
            <person name="Gundlach H."/>
            <person name="Mayer K.F."/>
            <person name="Schwartz D.C."/>
            <person name="Town C.D."/>
        </authorList>
    </citation>
    <scope>GENOME REANNOTATION</scope>
    <source>
        <strain evidence="5">A17</strain>
        <strain evidence="7 8">cv. Jemalong A17</strain>
    </source>
</reference>
<feature type="domain" description="Gnk2-homologous" evidence="4">
    <location>
        <begin position="50"/>
        <end position="155"/>
    </location>
</feature>
<dbReference type="KEGG" id="mtr:25485287"/>
<proteinExistence type="predicted"/>
<dbReference type="EMBL" id="CM001217">
    <property type="protein sequence ID" value="KEH43968.1"/>
    <property type="molecule type" value="Genomic_DNA"/>
</dbReference>
<evidence type="ECO:0000259" key="4">
    <source>
        <dbReference type="PROSITE" id="PS51473"/>
    </source>
</evidence>
<evidence type="ECO:0000313" key="8">
    <source>
        <dbReference type="Proteomes" id="UP000002051"/>
    </source>
</evidence>
<organism evidence="5 8">
    <name type="scientific">Medicago truncatula</name>
    <name type="common">Barrel medic</name>
    <name type="synonym">Medicago tribuloides</name>
    <dbReference type="NCBI Taxonomy" id="3880"/>
    <lineage>
        <taxon>Eukaryota</taxon>
        <taxon>Viridiplantae</taxon>
        <taxon>Streptophyta</taxon>
        <taxon>Embryophyta</taxon>
        <taxon>Tracheophyta</taxon>
        <taxon>Spermatophyta</taxon>
        <taxon>Magnoliopsida</taxon>
        <taxon>eudicotyledons</taxon>
        <taxon>Gunneridae</taxon>
        <taxon>Pentapetalae</taxon>
        <taxon>rosids</taxon>
        <taxon>fabids</taxon>
        <taxon>Fabales</taxon>
        <taxon>Fabaceae</taxon>
        <taxon>Papilionoideae</taxon>
        <taxon>50 kb inversion clade</taxon>
        <taxon>NPAAA clade</taxon>
        <taxon>Hologalegina</taxon>
        <taxon>IRL clade</taxon>
        <taxon>Trifolieae</taxon>
        <taxon>Medicago</taxon>
    </lineage>
</organism>
<dbReference type="Pfam" id="PF01657">
    <property type="entry name" value="Stress-antifung"/>
    <property type="match status" value="2"/>
</dbReference>
<dbReference type="STRING" id="3880.A0A072VRC6"/>
<dbReference type="Proteomes" id="UP000265566">
    <property type="component" value="Chromosome 1"/>
</dbReference>
<sequence length="290" mass="32742">MSKHSIIRLTVSLSTINMSTLSLSPLLFFFLVIILFTSKAQAYKNYRKFHYFCDQRNDRGDYITGSTYHNNLKIAFIYLTFNSKIDYGFYNTNYGQNNDKVNVIGICRGDINPQDCRKCLIGSRFNLTQACPNKKEAIGWYEDEKCMLRYSDRSILGLNEIGPAYTMWNSNNATMADQLSILVTQLLNDLRSKAINGDSHSKYVVGTSPGPSNNQSPSQQSSGETIYGLVQCTPDLSGPQCDDCLLQSIAGISRFSNRSSARMIRPSCYLRFATSYQFYQPKPKLASQLP</sequence>
<keyword evidence="1" id="KW-0732">Signal</keyword>
<reference evidence="5 8" key="1">
    <citation type="journal article" date="2011" name="Nature">
        <title>The Medicago genome provides insight into the evolution of rhizobial symbioses.</title>
        <authorList>
            <person name="Young N.D."/>
            <person name="Debelle F."/>
            <person name="Oldroyd G.E."/>
            <person name="Geurts R."/>
            <person name="Cannon S.B."/>
            <person name="Udvardi M.K."/>
            <person name="Benedito V.A."/>
            <person name="Mayer K.F."/>
            <person name="Gouzy J."/>
            <person name="Schoof H."/>
            <person name="Van de Peer Y."/>
            <person name="Proost S."/>
            <person name="Cook D.R."/>
            <person name="Meyers B.C."/>
            <person name="Spannagl M."/>
            <person name="Cheung F."/>
            <person name="De Mita S."/>
            <person name="Krishnakumar V."/>
            <person name="Gundlach H."/>
            <person name="Zhou S."/>
            <person name="Mudge J."/>
            <person name="Bharti A.K."/>
            <person name="Murray J.D."/>
            <person name="Naoumkina M.A."/>
            <person name="Rosen B."/>
            <person name="Silverstein K.A."/>
            <person name="Tang H."/>
            <person name="Rombauts S."/>
            <person name="Zhao P.X."/>
            <person name="Zhou P."/>
            <person name="Barbe V."/>
            <person name="Bardou P."/>
            <person name="Bechner M."/>
            <person name="Bellec A."/>
            <person name="Berger A."/>
            <person name="Berges H."/>
            <person name="Bidwell S."/>
            <person name="Bisseling T."/>
            <person name="Choisne N."/>
            <person name="Couloux A."/>
            <person name="Denny R."/>
            <person name="Deshpande S."/>
            <person name="Dai X."/>
            <person name="Doyle J.J."/>
            <person name="Dudez A.M."/>
            <person name="Farmer A.D."/>
            <person name="Fouteau S."/>
            <person name="Franken C."/>
            <person name="Gibelin C."/>
            <person name="Gish J."/>
            <person name="Goldstein S."/>
            <person name="Gonzalez A.J."/>
            <person name="Green P.J."/>
            <person name="Hallab A."/>
            <person name="Hartog M."/>
            <person name="Hua A."/>
            <person name="Humphray S.J."/>
            <person name="Jeong D.H."/>
            <person name="Jing Y."/>
            <person name="Jocker A."/>
            <person name="Kenton S.M."/>
            <person name="Kim D.J."/>
            <person name="Klee K."/>
            <person name="Lai H."/>
            <person name="Lang C."/>
            <person name="Lin S."/>
            <person name="Macmil S.L."/>
            <person name="Magdelenat G."/>
            <person name="Matthews L."/>
            <person name="McCorrison J."/>
            <person name="Monaghan E.L."/>
            <person name="Mun J.H."/>
            <person name="Najar F.Z."/>
            <person name="Nicholson C."/>
            <person name="Noirot C."/>
            <person name="O'Bleness M."/>
            <person name="Paule C.R."/>
            <person name="Poulain J."/>
            <person name="Prion F."/>
            <person name="Qin B."/>
            <person name="Qu C."/>
            <person name="Retzel E.F."/>
            <person name="Riddle C."/>
            <person name="Sallet E."/>
            <person name="Samain S."/>
            <person name="Samson N."/>
            <person name="Sanders I."/>
            <person name="Saurat O."/>
            <person name="Scarpelli C."/>
            <person name="Schiex T."/>
            <person name="Segurens B."/>
            <person name="Severin A.J."/>
            <person name="Sherrier D.J."/>
            <person name="Shi R."/>
            <person name="Sims S."/>
            <person name="Singer S.R."/>
            <person name="Sinharoy S."/>
            <person name="Sterck L."/>
            <person name="Viollet A."/>
            <person name="Wang B.B."/>
            <person name="Wang K."/>
            <person name="Wang M."/>
            <person name="Wang X."/>
            <person name="Warfsmann J."/>
            <person name="Weissenbach J."/>
            <person name="White D.D."/>
            <person name="White J.D."/>
            <person name="Wiley G.B."/>
            <person name="Wincker P."/>
            <person name="Xing Y."/>
            <person name="Yang L."/>
            <person name="Yao Z."/>
            <person name="Ying F."/>
            <person name="Zhai J."/>
            <person name="Zhou L."/>
            <person name="Zuber A."/>
            <person name="Denarie J."/>
            <person name="Dixon R.A."/>
            <person name="May G.D."/>
            <person name="Schwartz D.C."/>
            <person name="Rogers J."/>
            <person name="Quetier F."/>
            <person name="Town C.D."/>
            <person name="Roe B.A."/>
        </authorList>
    </citation>
    <scope>NUCLEOTIDE SEQUENCE [LARGE SCALE GENOMIC DNA]</scope>
    <source>
        <strain evidence="5">A17</strain>
        <strain evidence="7 8">cv. Jemalong A17</strain>
    </source>
</reference>
<dbReference type="PANTHER" id="PTHR32099:SF51">
    <property type="entry name" value="CYSTEINE-RICH RECEPTOR-LIKE PROTEIN KINASE 25 ISOFORM X1"/>
    <property type="match status" value="1"/>
</dbReference>
<dbReference type="PANTHER" id="PTHR32099">
    <property type="entry name" value="CYSTEINE-RICH REPEAT SECRETORY PROTEIN"/>
    <property type="match status" value="1"/>
</dbReference>
<dbReference type="EnsemblPlants" id="KEH43968">
    <property type="protein sequence ID" value="KEH43968"/>
    <property type="gene ID" value="MTR_1g105855"/>
</dbReference>
<feature type="compositionally biased region" description="Low complexity" evidence="3">
    <location>
        <begin position="208"/>
        <end position="223"/>
    </location>
</feature>
<dbReference type="InterPro" id="IPR038408">
    <property type="entry name" value="GNK2_sf"/>
</dbReference>
<gene>
    <name evidence="7" type="primary">25485287</name>
    <name evidence="5" type="ordered locus">MTR_1g105855</name>
    <name evidence="6" type="ORF">MtrunA17_Chr1g0206581</name>
</gene>
<reference evidence="7" key="3">
    <citation type="submission" date="2015-04" db="UniProtKB">
        <authorList>
            <consortium name="EnsemblPlants"/>
        </authorList>
    </citation>
    <scope>IDENTIFICATION</scope>
    <source>
        <strain evidence="7">cv. Jemalong A17</strain>
    </source>
</reference>
<evidence type="ECO:0000256" key="2">
    <source>
        <dbReference type="ARBA" id="ARBA00022737"/>
    </source>
</evidence>
<dbReference type="PROSITE" id="PS51473">
    <property type="entry name" value="GNK2"/>
    <property type="match status" value="2"/>
</dbReference>
<dbReference type="Proteomes" id="UP000002051">
    <property type="component" value="Unassembled WGS sequence"/>
</dbReference>
<dbReference type="InterPro" id="IPR002902">
    <property type="entry name" value="GNK2"/>
</dbReference>
<feature type="region of interest" description="Disordered" evidence="3">
    <location>
        <begin position="201"/>
        <end position="223"/>
    </location>
</feature>
<reference evidence="6" key="4">
    <citation type="journal article" date="2018" name="Nat. Plants">
        <title>Whole-genome landscape of Medicago truncatula symbiotic genes.</title>
        <authorList>
            <person name="Pecrix Y."/>
            <person name="Gamas P."/>
            <person name="Carrere S."/>
        </authorList>
    </citation>
    <scope>NUCLEOTIDE SEQUENCE</scope>
    <source>
        <tissue evidence="6">Leaves</tissue>
    </source>
</reference>